<organism evidence="2 3">
    <name type="scientific">Ruthenibacterium lactatiformans</name>
    <dbReference type="NCBI Taxonomy" id="1550024"/>
    <lineage>
        <taxon>Bacteria</taxon>
        <taxon>Bacillati</taxon>
        <taxon>Bacillota</taxon>
        <taxon>Clostridia</taxon>
        <taxon>Eubacteriales</taxon>
        <taxon>Oscillospiraceae</taxon>
        <taxon>Ruthenibacterium</taxon>
    </lineage>
</organism>
<sequence>MQFTSLAYLGFFAAVFAVHWAVPQKARWAVCLAASAGFYALLGAPMLAVLALCIAVSYLGGLWLQRRRGRRPALALAAAAALAPLLFFKYFNTLLGAYVPESVRAFSLLTPVGIRFFHVQSCGVSGRGVQGRSASLPPFRTVRAVCFILSRSEYGTHPAPGRPDGPDRHAPRI</sequence>
<evidence type="ECO:0000256" key="1">
    <source>
        <dbReference type="SAM" id="Phobius"/>
    </source>
</evidence>
<keyword evidence="1" id="KW-1133">Transmembrane helix</keyword>
<reference evidence="2 3" key="1">
    <citation type="submission" date="2015-10" db="EMBL/GenBank/DDBJ databases">
        <title>A novel member of the family Ruminococcaceae isolated from human faeces.</title>
        <authorList>
            <person name="Shkoporov A.N."/>
            <person name="Chaplin A.V."/>
            <person name="Motuzova O.V."/>
            <person name="Kafarskaia L.I."/>
            <person name="Efimov B.A."/>
        </authorList>
    </citation>
    <scope>NUCLEOTIDE SEQUENCE [LARGE SCALE GENOMIC DNA]</scope>
    <source>
        <strain evidence="2 3">668</strain>
    </source>
</reference>
<accession>A0A0W7TTB6</accession>
<keyword evidence="1" id="KW-0812">Transmembrane</keyword>
<evidence type="ECO:0008006" key="4">
    <source>
        <dbReference type="Google" id="ProtNLM"/>
    </source>
</evidence>
<comment type="caution">
    <text evidence="2">The sequence shown here is derived from an EMBL/GenBank/DDBJ whole genome shotgun (WGS) entry which is preliminary data.</text>
</comment>
<dbReference type="AlphaFoldDB" id="A0A0W7TTB6"/>
<dbReference type="EMBL" id="LMUA01000005">
    <property type="protein sequence ID" value="KUE76998.1"/>
    <property type="molecule type" value="Genomic_DNA"/>
</dbReference>
<feature type="transmembrane region" description="Helical" evidence="1">
    <location>
        <begin position="37"/>
        <end position="61"/>
    </location>
</feature>
<evidence type="ECO:0000313" key="2">
    <source>
        <dbReference type="EMBL" id="KUE76998.1"/>
    </source>
</evidence>
<proteinExistence type="predicted"/>
<keyword evidence="1" id="KW-0472">Membrane</keyword>
<feature type="transmembrane region" description="Helical" evidence="1">
    <location>
        <begin position="73"/>
        <end position="91"/>
    </location>
</feature>
<gene>
    <name evidence="2" type="ORF">ASJ35_05350</name>
</gene>
<protein>
    <recommendedName>
        <fullName evidence="4">MBOAT family protein</fullName>
    </recommendedName>
</protein>
<evidence type="ECO:0000313" key="3">
    <source>
        <dbReference type="Proteomes" id="UP000053433"/>
    </source>
</evidence>
<name>A0A0W7TTB6_9FIRM</name>
<dbReference type="RefSeq" id="WP_058722913.1">
    <property type="nucleotide sequence ID" value="NZ_LMUA01000005.1"/>
</dbReference>
<dbReference type="Proteomes" id="UP000053433">
    <property type="component" value="Unassembled WGS sequence"/>
</dbReference>